<feature type="compositionally biased region" description="Polar residues" evidence="1">
    <location>
        <begin position="342"/>
        <end position="362"/>
    </location>
</feature>
<feature type="non-terminal residue" evidence="2">
    <location>
        <position position="362"/>
    </location>
</feature>
<protein>
    <submittedName>
        <fullName evidence="2">Uncharacterized protein</fullName>
    </submittedName>
</protein>
<sequence>KREGKLEGQPEALWVQGYQQIPVIDPVAVEVVAVGDLPQVYLLAVENLTQIHVFAFQGASGFQPFLTVPVPGVLGLKVLRLDGERIFVFAVQESQTTVYAVRLVGGEAAPHVDCIGSLHPDHREKAPPATRNAPRTTRKPPHDTLRRRTTVPAFDAPTTTEKTTEKTREDDGNEDFLTASAPTGSPTTANASTPSLVPPEPDGGIEAPPGEEEILRDSTSSTAVTRTTSPRLEDSAGETTVSSPVHSRETRESKPITTPPPSDPRPHRETPTENETASTGASSSEASSTEGPSTDSSSSEASSTLTNSTEASFTEATTTESRPPRSPRPHSVTVLTSLPGKNLTSTPPATILPSTWNWQDVV</sequence>
<dbReference type="EMBL" id="LR920155">
    <property type="protein sequence ID" value="CAD7255245.1"/>
    <property type="molecule type" value="Genomic_DNA"/>
</dbReference>
<dbReference type="EMBL" id="CAJPEV010020637">
    <property type="protein sequence ID" value="CAG0908014.1"/>
    <property type="molecule type" value="Genomic_DNA"/>
</dbReference>
<organism evidence="2">
    <name type="scientific">Darwinula stevensoni</name>
    <dbReference type="NCBI Taxonomy" id="69355"/>
    <lineage>
        <taxon>Eukaryota</taxon>
        <taxon>Metazoa</taxon>
        <taxon>Ecdysozoa</taxon>
        <taxon>Arthropoda</taxon>
        <taxon>Crustacea</taxon>
        <taxon>Oligostraca</taxon>
        <taxon>Ostracoda</taxon>
        <taxon>Podocopa</taxon>
        <taxon>Podocopida</taxon>
        <taxon>Darwinulocopina</taxon>
        <taxon>Darwinuloidea</taxon>
        <taxon>Darwinulidae</taxon>
        <taxon>Darwinula</taxon>
    </lineage>
</organism>
<dbReference type="Proteomes" id="UP000677054">
    <property type="component" value="Unassembled WGS sequence"/>
</dbReference>
<feature type="compositionally biased region" description="Low complexity" evidence="1">
    <location>
        <begin position="275"/>
        <end position="321"/>
    </location>
</feature>
<feature type="compositionally biased region" description="Low complexity" evidence="1">
    <location>
        <begin position="218"/>
        <end position="229"/>
    </location>
</feature>
<feature type="non-terminal residue" evidence="2">
    <location>
        <position position="1"/>
    </location>
</feature>
<keyword evidence="3" id="KW-1185">Reference proteome</keyword>
<evidence type="ECO:0000313" key="2">
    <source>
        <dbReference type="EMBL" id="CAD7255245.1"/>
    </source>
</evidence>
<feature type="compositionally biased region" description="Low complexity" evidence="1">
    <location>
        <begin position="178"/>
        <end position="195"/>
    </location>
</feature>
<feature type="region of interest" description="Disordered" evidence="1">
    <location>
        <begin position="117"/>
        <end position="362"/>
    </location>
</feature>
<dbReference type="AlphaFoldDB" id="A0A7R9FUB6"/>
<evidence type="ECO:0000313" key="3">
    <source>
        <dbReference type="Proteomes" id="UP000677054"/>
    </source>
</evidence>
<gene>
    <name evidence="2" type="ORF">DSTB1V02_LOCUS14990</name>
</gene>
<name>A0A7R9FUB6_9CRUS</name>
<reference evidence="2" key="1">
    <citation type="submission" date="2020-11" db="EMBL/GenBank/DDBJ databases">
        <authorList>
            <person name="Tran Van P."/>
        </authorList>
    </citation>
    <scope>NUCLEOTIDE SEQUENCE</scope>
</reference>
<proteinExistence type="predicted"/>
<evidence type="ECO:0000256" key="1">
    <source>
        <dbReference type="SAM" id="MobiDB-lite"/>
    </source>
</evidence>
<accession>A0A7R9FUB6</accession>